<reference evidence="8" key="1">
    <citation type="submission" date="2022-08" db="EMBL/GenBank/DDBJ databases">
        <authorList>
            <person name="Deng Y."/>
            <person name="Han X.-F."/>
            <person name="Zhang Y.-Q."/>
        </authorList>
    </citation>
    <scope>NUCLEOTIDE SEQUENCE</scope>
    <source>
        <strain evidence="8">CPCC 203386</strain>
    </source>
</reference>
<proteinExistence type="predicted"/>
<accession>A0ABT2H685</accession>
<dbReference type="Pfam" id="PF04234">
    <property type="entry name" value="CopC"/>
    <property type="match status" value="1"/>
</dbReference>
<gene>
    <name evidence="8" type="ORF">N1032_17055</name>
</gene>
<dbReference type="SUPFAM" id="SSF81296">
    <property type="entry name" value="E set domains"/>
    <property type="match status" value="1"/>
</dbReference>
<evidence type="ECO:0000256" key="3">
    <source>
        <dbReference type="ARBA" id="ARBA00022729"/>
    </source>
</evidence>
<evidence type="ECO:0000256" key="5">
    <source>
        <dbReference type="SAM" id="MobiDB-lite"/>
    </source>
</evidence>
<dbReference type="InterPro" id="IPR014755">
    <property type="entry name" value="Cu-Rt/internalin_Ig-like"/>
</dbReference>
<organism evidence="8 9">
    <name type="scientific">Herbiconiux daphne</name>
    <dbReference type="NCBI Taxonomy" id="2970914"/>
    <lineage>
        <taxon>Bacteria</taxon>
        <taxon>Bacillati</taxon>
        <taxon>Actinomycetota</taxon>
        <taxon>Actinomycetes</taxon>
        <taxon>Micrococcales</taxon>
        <taxon>Microbacteriaceae</taxon>
        <taxon>Herbiconiux</taxon>
    </lineage>
</organism>
<evidence type="ECO:0000313" key="8">
    <source>
        <dbReference type="EMBL" id="MCS5735457.1"/>
    </source>
</evidence>
<dbReference type="EMBL" id="JANLCJ010000006">
    <property type="protein sequence ID" value="MCS5735457.1"/>
    <property type="molecule type" value="Genomic_DNA"/>
</dbReference>
<name>A0ABT2H685_9MICO</name>
<feature type="compositionally biased region" description="Low complexity" evidence="5">
    <location>
        <begin position="226"/>
        <end position="235"/>
    </location>
</feature>
<keyword evidence="6" id="KW-0812">Transmembrane</keyword>
<evidence type="ECO:0000256" key="4">
    <source>
        <dbReference type="ARBA" id="ARBA00023008"/>
    </source>
</evidence>
<dbReference type="InterPro" id="IPR007348">
    <property type="entry name" value="CopC_dom"/>
</dbReference>
<feature type="region of interest" description="Disordered" evidence="5">
    <location>
        <begin position="130"/>
        <end position="189"/>
    </location>
</feature>
<evidence type="ECO:0000256" key="2">
    <source>
        <dbReference type="ARBA" id="ARBA00022723"/>
    </source>
</evidence>
<feature type="region of interest" description="Disordered" evidence="5">
    <location>
        <begin position="224"/>
        <end position="255"/>
    </location>
</feature>
<dbReference type="Gene3D" id="2.60.40.1220">
    <property type="match status" value="1"/>
</dbReference>
<dbReference type="InterPro" id="IPR032694">
    <property type="entry name" value="CopC/D"/>
</dbReference>
<comment type="subcellular location">
    <subcellularLocation>
        <location evidence="1">Cell envelope</location>
    </subcellularLocation>
</comment>
<feature type="transmembrane region" description="Helical" evidence="6">
    <location>
        <begin position="196"/>
        <end position="219"/>
    </location>
</feature>
<keyword evidence="6" id="KW-1133">Transmembrane helix</keyword>
<evidence type="ECO:0000259" key="7">
    <source>
        <dbReference type="Pfam" id="PF04234"/>
    </source>
</evidence>
<protein>
    <submittedName>
        <fullName evidence="8">Copper resistance protein CopC</fullName>
    </submittedName>
</protein>
<feature type="compositionally biased region" description="Low complexity" evidence="5">
    <location>
        <begin position="135"/>
        <end position="187"/>
    </location>
</feature>
<evidence type="ECO:0000313" key="9">
    <source>
        <dbReference type="Proteomes" id="UP001165586"/>
    </source>
</evidence>
<dbReference type="Proteomes" id="UP001165586">
    <property type="component" value="Unassembled WGS sequence"/>
</dbReference>
<evidence type="ECO:0000256" key="1">
    <source>
        <dbReference type="ARBA" id="ARBA00004196"/>
    </source>
</evidence>
<dbReference type="InterPro" id="IPR014756">
    <property type="entry name" value="Ig_E-set"/>
</dbReference>
<keyword evidence="6" id="KW-0472">Membrane</keyword>
<sequence length="255" mass="23815">MIGATGLAAAGLVGGATIGAVSGASAHDFLVSTSPAADSTVTDTLTEVSLTFNEPPLDDAGAAIAVEVHDPSGANIAVGSVSIVNSTLTTSVAPVSTGPHTVLWQTVSGDGHAVSGQFVFDYEGAVPGAAGGSGATTPTGSPGSGEGAPSSTPAATEGPATPTTPSAAASASGVPPTAESTTSAPASTGGGVQLPFLLIGVGSAAAVIVVVGVVTAVVLGRRRRSTPAAAAAGDPTNPPPAAGPGAADAGRPPRA</sequence>
<comment type="caution">
    <text evidence="8">The sequence shown here is derived from an EMBL/GenBank/DDBJ whole genome shotgun (WGS) entry which is preliminary data.</text>
</comment>
<feature type="domain" description="CopC" evidence="7">
    <location>
        <begin position="27"/>
        <end position="121"/>
    </location>
</feature>
<keyword evidence="3" id="KW-0732">Signal</keyword>
<dbReference type="PANTHER" id="PTHR34820">
    <property type="entry name" value="INNER MEMBRANE PROTEIN YEBZ"/>
    <property type="match status" value="1"/>
</dbReference>
<dbReference type="PANTHER" id="PTHR34820:SF4">
    <property type="entry name" value="INNER MEMBRANE PROTEIN YEBZ"/>
    <property type="match status" value="1"/>
</dbReference>
<dbReference type="RefSeq" id="WP_259540383.1">
    <property type="nucleotide sequence ID" value="NZ_JANLCJ010000006.1"/>
</dbReference>
<keyword evidence="2" id="KW-0479">Metal-binding</keyword>
<keyword evidence="9" id="KW-1185">Reference proteome</keyword>
<feature type="compositionally biased region" description="Low complexity" evidence="5">
    <location>
        <begin position="243"/>
        <end position="255"/>
    </location>
</feature>
<keyword evidence="4" id="KW-0186">Copper</keyword>
<evidence type="ECO:0000256" key="6">
    <source>
        <dbReference type="SAM" id="Phobius"/>
    </source>
</evidence>